<dbReference type="OrthoDB" id="15270at2759"/>
<feature type="transmembrane region" description="Helical" evidence="8">
    <location>
        <begin position="415"/>
        <end position="438"/>
    </location>
</feature>
<sequence length="552" mass="60011">MSTDYKSAKEAFVSGMTGSSINHVNHISLVALASVSLYAAIRTRLPPSRSINFVAQWTILVLPLLLSMTLFANQPMLLSVALLVPAGILLLFPRREHGTPLPSSQPSSPTIPSTPIPRLQAKIPPLPALTTYRAHMMLMTVLAILAVDFRVFPRSLAKCESFGVSLMDLGVGSFVFSQGVVSAIPLIKDPTYLTAPLVPKLAKVTRKSLPVILLGLVRVLLVKGTEYPEHESEYGRHWNFFITLALIPVLQVLLHPILIRLPISVVGALIACGQQAALSQLGLQSYVLTVPRTSLISANKEGIISLTGYLSIHLLGLSAGTIVLPPSPSFFRRLQQSLARNPKRRNSDPPAPRYVDSSAGGLELGAPRQLGKTVIEMCSYALVWWSFLGLSRVFKIGGKWGAEGGVSRQMVNLPYILWVAAFNTSFLLAYLLVLDLCFFPGPSINKPKVTKALKKGQSLEPPSSPYFSFSPHPQATVPSESQGNPPPLLEAINKHGLPLFLIANVLTGVINLTVQTMYASDIWAMCVLSAYAMTVSSVAWAWSAWEKEKRGR</sequence>
<evidence type="ECO:0000256" key="1">
    <source>
        <dbReference type="ARBA" id="ARBA00004141"/>
    </source>
</evidence>
<name>A0A5C3MC34_9AGAR</name>
<dbReference type="EMBL" id="ML213592">
    <property type="protein sequence ID" value="TFK43019.1"/>
    <property type="molecule type" value="Genomic_DNA"/>
</dbReference>
<protein>
    <recommendedName>
        <fullName evidence="8">GPI-anchored wall transfer protein</fullName>
        <ecNumber evidence="8">2.3.-.-</ecNumber>
    </recommendedName>
</protein>
<feature type="region of interest" description="Disordered" evidence="9">
    <location>
        <begin position="99"/>
        <end position="119"/>
    </location>
</feature>
<dbReference type="Pfam" id="PF06423">
    <property type="entry name" value="GWT1"/>
    <property type="match status" value="1"/>
</dbReference>
<evidence type="ECO:0000313" key="10">
    <source>
        <dbReference type="EMBL" id="TFK43019.1"/>
    </source>
</evidence>
<keyword evidence="4 8" id="KW-0337">GPI-anchor biosynthesis</keyword>
<dbReference type="GO" id="GO:0072659">
    <property type="term" value="P:protein localization to plasma membrane"/>
    <property type="evidence" value="ECO:0007669"/>
    <property type="project" value="TreeGrafter"/>
</dbReference>
<evidence type="ECO:0000256" key="7">
    <source>
        <dbReference type="ARBA" id="ARBA00023136"/>
    </source>
</evidence>
<accession>A0A5C3MC34</accession>
<keyword evidence="11" id="KW-1185">Reference proteome</keyword>
<feature type="transmembrane region" description="Helical" evidence="8">
    <location>
        <begin position="377"/>
        <end position="395"/>
    </location>
</feature>
<keyword evidence="8" id="KW-0012">Acyltransferase</keyword>
<feature type="region of interest" description="Disordered" evidence="9">
    <location>
        <begin position="339"/>
        <end position="358"/>
    </location>
</feature>
<dbReference type="STRING" id="68775.A0A5C3MC34"/>
<dbReference type="AlphaFoldDB" id="A0A5C3MC34"/>
<evidence type="ECO:0000256" key="8">
    <source>
        <dbReference type="RuleBase" id="RU280819"/>
    </source>
</evidence>
<organism evidence="10 11">
    <name type="scientific">Crucibulum laeve</name>
    <dbReference type="NCBI Taxonomy" id="68775"/>
    <lineage>
        <taxon>Eukaryota</taxon>
        <taxon>Fungi</taxon>
        <taxon>Dikarya</taxon>
        <taxon>Basidiomycota</taxon>
        <taxon>Agaricomycotina</taxon>
        <taxon>Agaricomycetes</taxon>
        <taxon>Agaricomycetidae</taxon>
        <taxon>Agaricales</taxon>
        <taxon>Agaricineae</taxon>
        <taxon>Nidulariaceae</taxon>
        <taxon>Crucibulum</taxon>
    </lineage>
</organism>
<reference evidence="10 11" key="1">
    <citation type="journal article" date="2019" name="Nat. Ecol. Evol.">
        <title>Megaphylogeny resolves global patterns of mushroom evolution.</title>
        <authorList>
            <person name="Varga T."/>
            <person name="Krizsan K."/>
            <person name="Foldi C."/>
            <person name="Dima B."/>
            <person name="Sanchez-Garcia M."/>
            <person name="Sanchez-Ramirez S."/>
            <person name="Szollosi G.J."/>
            <person name="Szarkandi J.G."/>
            <person name="Papp V."/>
            <person name="Albert L."/>
            <person name="Andreopoulos W."/>
            <person name="Angelini C."/>
            <person name="Antonin V."/>
            <person name="Barry K.W."/>
            <person name="Bougher N.L."/>
            <person name="Buchanan P."/>
            <person name="Buyck B."/>
            <person name="Bense V."/>
            <person name="Catcheside P."/>
            <person name="Chovatia M."/>
            <person name="Cooper J."/>
            <person name="Damon W."/>
            <person name="Desjardin D."/>
            <person name="Finy P."/>
            <person name="Geml J."/>
            <person name="Haridas S."/>
            <person name="Hughes K."/>
            <person name="Justo A."/>
            <person name="Karasinski D."/>
            <person name="Kautmanova I."/>
            <person name="Kiss B."/>
            <person name="Kocsube S."/>
            <person name="Kotiranta H."/>
            <person name="LaButti K.M."/>
            <person name="Lechner B.E."/>
            <person name="Liimatainen K."/>
            <person name="Lipzen A."/>
            <person name="Lukacs Z."/>
            <person name="Mihaltcheva S."/>
            <person name="Morgado L.N."/>
            <person name="Niskanen T."/>
            <person name="Noordeloos M.E."/>
            <person name="Ohm R.A."/>
            <person name="Ortiz-Santana B."/>
            <person name="Ovrebo C."/>
            <person name="Racz N."/>
            <person name="Riley R."/>
            <person name="Savchenko A."/>
            <person name="Shiryaev A."/>
            <person name="Soop K."/>
            <person name="Spirin V."/>
            <person name="Szebenyi C."/>
            <person name="Tomsovsky M."/>
            <person name="Tulloss R.E."/>
            <person name="Uehling J."/>
            <person name="Grigoriev I.V."/>
            <person name="Vagvolgyi C."/>
            <person name="Papp T."/>
            <person name="Martin F.M."/>
            <person name="Miettinen O."/>
            <person name="Hibbett D.S."/>
            <person name="Nagy L.G."/>
        </authorList>
    </citation>
    <scope>NUCLEOTIDE SEQUENCE [LARGE SCALE GENOMIC DNA]</scope>
    <source>
        <strain evidence="10 11">CBS 166.37</strain>
    </source>
</reference>
<keyword evidence="5 8" id="KW-0812">Transmembrane</keyword>
<dbReference type="GO" id="GO:0006506">
    <property type="term" value="P:GPI anchor biosynthetic process"/>
    <property type="evidence" value="ECO:0007669"/>
    <property type="project" value="UniProtKB-UniPathway"/>
</dbReference>
<dbReference type="PANTHER" id="PTHR20661:SF0">
    <property type="entry name" value="PHOSPHATIDYLINOSITOL-GLYCAN BIOSYNTHESIS CLASS W PROTEIN"/>
    <property type="match status" value="1"/>
</dbReference>
<evidence type="ECO:0000256" key="6">
    <source>
        <dbReference type="ARBA" id="ARBA00022989"/>
    </source>
</evidence>
<keyword evidence="7 8" id="KW-0472">Membrane</keyword>
<evidence type="ECO:0000256" key="5">
    <source>
        <dbReference type="ARBA" id="ARBA00022692"/>
    </source>
</evidence>
<dbReference type="PANTHER" id="PTHR20661">
    <property type="entry name" value="PHOSPHATIDYLINOSITOL-GLYCAN BIOSYNTHESIS CLASS W PROTEIN"/>
    <property type="match status" value="1"/>
</dbReference>
<keyword evidence="8" id="KW-0808">Transferase</keyword>
<evidence type="ECO:0000256" key="9">
    <source>
        <dbReference type="SAM" id="MobiDB-lite"/>
    </source>
</evidence>
<dbReference type="InterPro" id="IPR009447">
    <property type="entry name" value="PIGW/GWT1"/>
</dbReference>
<feature type="transmembrane region" description="Helical" evidence="8">
    <location>
        <begin position="303"/>
        <end position="324"/>
    </location>
</feature>
<dbReference type="PIRSF" id="PIRSF017321">
    <property type="entry name" value="GWT1"/>
    <property type="match status" value="1"/>
</dbReference>
<comment type="similarity">
    <text evidence="3 8">Belongs to the PIGW family.</text>
</comment>
<feature type="transmembrane region" description="Helical" evidence="8">
    <location>
        <begin position="76"/>
        <end position="92"/>
    </location>
</feature>
<dbReference type="GO" id="GO:0032216">
    <property type="term" value="F:glucosaminyl-phosphatidylinositol O-acyltransferase activity"/>
    <property type="evidence" value="ECO:0007669"/>
    <property type="project" value="TreeGrafter"/>
</dbReference>
<dbReference type="UniPathway" id="UPA00196"/>
<evidence type="ECO:0000256" key="2">
    <source>
        <dbReference type="ARBA" id="ARBA00004687"/>
    </source>
</evidence>
<keyword evidence="6 8" id="KW-1133">Transmembrane helix</keyword>
<evidence type="ECO:0000256" key="4">
    <source>
        <dbReference type="ARBA" id="ARBA00022502"/>
    </source>
</evidence>
<dbReference type="Proteomes" id="UP000308652">
    <property type="component" value="Unassembled WGS sequence"/>
</dbReference>
<evidence type="ECO:0000313" key="11">
    <source>
        <dbReference type="Proteomes" id="UP000308652"/>
    </source>
</evidence>
<feature type="transmembrane region" description="Helical" evidence="8">
    <location>
        <begin position="53"/>
        <end position="70"/>
    </location>
</feature>
<dbReference type="EC" id="2.3.-.-" evidence="8"/>
<gene>
    <name evidence="10" type="ORF">BDQ12DRAFT_645047</name>
</gene>
<comment type="pathway">
    <text evidence="2 8">Glycolipid biosynthesis; glycosylphosphatidylinositol-anchor biosynthesis.</text>
</comment>
<comment type="subcellular location">
    <subcellularLocation>
        <location evidence="8">Endoplasmic reticulum membrane</location>
        <topology evidence="8">Multi-pass membrane protein</topology>
    </subcellularLocation>
    <subcellularLocation>
        <location evidence="1">Membrane</location>
        <topology evidence="1">Multi-pass membrane protein</topology>
    </subcellularLocation>
</comment>
<keyword evidence="8" id="KW-0256">Endoplasmic reticulum</keyword>
<comment type="function">
    <text evidence="8">A acetyltransferase, which acetylates the inositol ring of phosphatidylinositol during biosynthesis of GPI-anchor.</text>
</comment>
<feature type="transmembrane region" description="Helical" evidence="8">
    <location>
        <begin position="522"/>
        <end position="542"/>
    </location>
</feature>
<proteinExistence type="inferred from homology"/>
<dbReference type="GO" id="GO:0005789">
    <property type="term" value="C:endoplasmic reticulum membrane"/>
    <property type="evidence" value="ECO:0007669"/>
    <property type="project" value="UniProtKB-SubCell"/>
</dbReference>
<comment type="caution">
    <text evidence="8">Lacks conserved residue(s) required for the propagation of feature annotation.</text>
</comment>
<evidence type="ECO:0000256" key="3">
    <source>
        <dbReference type="ARBA" id="ARBA00007559"/>
    </source>
</evidence>
<feature type="compositionally biased region" description="Low complexity" evidence="9">
    <location>
        <begin position="99"/>
        <end position="117"/>
    </location>
</feature>